<feature type="region of interest" description="Disordered" evidence="1">
    <location>
        <begin position="62"/>
        <end position="114"/>
    </location>
</feature>
<comment type="caution">
    <text evidence="4">The sequence shown here is derived from an EMBL/GenBank/DDBJ whole genome shotgun (WGS) entry which is preliminary data.</text>
</comment>
<accession>A0A4R2RDQ4</accession>
<keyword evidence="5" id="KW-1185">Reference proteome</keyword>
<gene>
    <name evidence="4" type="ORF">EV663_1122</name>
</gene>
<keyword evidence="2" id="KW-0472">Membrane</keyword>
<evidence type="ECO:0000313" key="4">
    <source>
        <dbReference type="EMBL" id="TCP60107.1"/>
    </source>
</evidence>
<evidence type="ECO:0000256" key="2">
    <source>
        <dbReference type="SAM" id="Phobius"/>
    </source>
</evidence>
<feature type="compositionally biased region" description="Low complexity" evidence="1">
    <location>
        <begin position="134"/>
        <end position="157"/>
    </location>
</feature>
<feature type="compositionally biased region" description="Basic and acidic residues" evidence="1">
    <location>
        <begin position="86"/>
        <end position="103"/>
    </location>
</feature>
<organism evidence="4 5">
    <name type="scientific">Rhodovulum bhavnagarense</name>
    <dbReference type="NCBI Taxonomy" id="992286"/>
    <lineage>
        <taxon>Bacteria</taxon>
        <taxon>Pseudomonadati</taxon>
        <taxon>Pseudomonadota</taxon>
        <taxon>Alphaproteobacteria</taxon>
        <taxon>Rhodobacterales</taxon>
        <taxon>Paracoccaceae</taxon>
        <taxon>Rhodovulum</taxon>
    </lineage>
</organism>
<keyword evidence="2" id="KW-0812">Transmembrane</keyword>
<feature type="domain" description="TerB N-terminal" evidence="3">
    <location>
        <begin position="161"/>
        <end position="249"/>
    </location>
</feature>
<name>A0A4R2RDQ4_9RHOB</name>
<dbReference type="Pfam" id="PF13208">
    <property type="entry name" value="TerB_N"/>
    <property type="match status" value="1"/>
</dbReference>
<dbReference type="EMBL" id="SLXU01000012">
    <property type="protein sequence ID" value="TCP60107.1"/>
    <property type="molecule type" value="Genomic_DNA"/>
</dbReference>
<dbReference type="InterPro" id="IPR025266">
    <property type="entry name" value="TerB_N"/>
</dbReference>
<feature type="region of interest" description="Disordered" evidence="1">
    <location>
        <begin position="134"/>
        <end position="162"/>
    </location>
</feature>
<evidence type="ECO:0000313" key="5">
    <source>
        <dbReference type="Proteomes" id="UP000295050"/>
    </source>
</evidence>
<keyword evidence="2" id="KW-1133">Transmembrane helix</keyword>
<dbReference type="Proteomes" id="UP000295050">
    <property type="component" value="Unassembled WGS sequence"/>
</dbReference>
<protein>
    <submittedName>
        <fullName evidence="4">TerB-like protein</fullName>
    </submittedName>
</protein>
<evidence type="ECO:0000259" key="3">
    <source>
        <dbReference type="Pfam" id="PF13208"/>
    </source>
</evidence>
<reference evidence="4 5" key="1">
    <citation type="submission" date="2019-03" db="EMBL/GenBank/DDBJ databases">
        <title>Genomic Encyclopedia of Type Strains, Phase IV (KMG-IV): sequencing the most valuable type-strain genomes for metagenomic binning, comparative biology and taxonomic classification.</title>
        <authorList>
            <person name="Goeker M."/>
        </authorList>
    </citation>
    <scope>NUCLEOTIDE SEQUENCE [LARGE SCALE GENOMIC DNA]</scope>
    <source>
        <strain evidence="4 5">DSM 24766</strain>
    </source>
</reference>
<evidence type="ECO:0000256" key="1">
    <source>
        <dbReference type="SAM" id="MobiDB-lite"/>
    </source>
</evidence>
<dbReference type="AlphaFoldDB" id="A0A4R2RDQ4"/>
<feature type="transmembrane region" description="Helical" evidence="2">
    <location>
        <begin position="12"/>
        <end position="29"/>
    </location>
</feature>
<proteinExistence type="predicted"/>
<feature type="transmembrane region" description="Helical" evidence="2">
    <location>
        <begin position="35"/>
        <end position="52"/>
    </location>
</feature>
<sequence>MMSSILKFLRITLFLVLYFFLCMVFVTAMLQGWPVGGQMLFAFGVPVILVWWQEKRRSRKVAAKAQAEGSSEKLPPRPEPAPRPSAYDKRIERERERTREANASKEPVAGQAYSPPKQDYAEIVQAGKSAAPALAAAAQRNQPSRVASSASARSSKSGWVPSNETASVAGRAIGGMVYVGTPPLLNTYGYRDKCRAYIDPSLSVARSGADKAGEGMPYWPGYSDISPQCRATYLDWLASGRNDASYNPG</sequence>